<evidence type="ECO:0000313" key="3">
    <source>
        <dbReference type="Proteomes" id="UP000003178"/>
    </source>
</evidence>
<evidence type="ECO:0000313" key="2">
    <source>
        <dbReference type="EMBL" id="EEA85057.1"/>
    </source>
</evidence>
<reference evidence="2 3" key="2">
    <citation type="submission" date="2008-10" db="EMBL/GenBank/DDBJ databases">
        <title>Draft genome sequence of Clostridium hiranonis (DSM 13275).</title>
        <authorList>
            <person name="Sudarsanam P."/>
            <person name="Ley R."/>
            <person name="Guruge J."/>
            <person name="Turnbaugh P.J."/>
            <person name="Mahowald M."/>
            <person name="Liep D."/>
            <person name="Gordon J."/>
        </authorList>
    </citation>
    <scope>NUCLEOTIDE SEQUENCE [LARGE SCALE GENOMIC DNA]</scope>
    <source>
        <strain evidence="2 3">DSM 13275</strain>
    </source>
</reference>
<dbReference type="ESTHER" id="9firm-b6fzj3">
    <property type="family name" value="Monoglyceridelipase_lysophospholip"/>
</dbReference>
<dbReference type="GO" id="GO:0016787">
    <property type="term" value="F:hydrolase activity"/>
    <property type="evidence" value="ECO:0007669"/>
    <property type="project" value="UniProtKB-KW"/>
</dbReference>
<comment type="caution">
    <text evidence="2">The sequence shown here is derived from an EMBL/GenBank/DDBJ whole genome shotgun (WGS) entry which is preliminary data.</text>
</comment>
<dbReference type="EMBL" id="ABWP01000056">
    <property type="protein sequence ID" value="EEA85057.1"/>
    <property type="molecule type" value="Genomic_DNA"/>
</dbReference>
<dbReference type="AlphaFoldDB" id="B6FZJ3"/>
<dbReference type="OrthoDB" id="9806902at2"/>
<feature type="domain" description="Serine aminopeptidase S33" evidence="1">
    <location>
        <begin position="28"/>
        <end position="292"/>
    </location>
</feature>
<keyword evidence="3" id="KW-1185">Reference proteome</keyword>
<dbReference type="InterPro" id="IPR022742">
    <property type="entry name" value="Hydrolase_4"/>
</dbReference>
<dbReference type="STRING" id="500633.CLOHIR_01297"/>
<protein>
    <submittedName>
        <fullName evidence="2">Hydrolase, alpha/beta domain protein</fullName>
    </submittedName>
</protein>
<organism evidence="2 3">
    <name type="scientific">Peptacetobacter hiranonis (strain DSM 13275 / JCM 10541 / KCTC 15199 / TO-931)</name>
    <name type="common">Clostridium hiranonis</name>
    <dbReference type="NCBI Taxonomy" id="500633"/>
    <lineage>
        <taxon>Bacteria</taxon>
        <taxon>Bacillati</taxon>
        <taxon>Bacillota</taxon>
        <taxon>Clostridia</taxon>
        <taxon>Peptostreptococcales</taxon>
        <taxon>Peptostreptococcaceae</taxon>
        <taxon>Peptacetobacter</taxon>
    </lineage>
</organism>
<dbReference type="RefSeq" id="WP_006440218.1">
    <property type="nucleotide sequence ID" value="NZ_DS995356.1"/>
</dbReference>
<dbReference type="eggNOG" id="COG2267">
    <property type="taxonomic scope" value="Bacteria"/>
</dbReference>
<keyword evidence="2" id="KW-0378">Hydrolase</keyword>
<dbReference type="Gene3D" id="3.40.50.1820">
    <property type="entry name" value="alpha/beta hydrolase"/>
    <property type="match status" value="1"/>
</dbReference>
<dbReference type="InterPro" id="IPR051044">
    <property type="entry name" value="MAG_DAG_Lipase"/>
</dbReference>
<name>B6FZJ3_PEPHT</name>
<dbReference type="Proteomes" id="UP000003178">
    <property type="component" value="Unassembled WGS sequence"/>
</dbReference>
<dbReference type="SUPFAM" id="SSF53474">
    <property type="entry name" value="alpha/beta-Hydrolases"/>
    <property type="match status" value="1"/>
</dbReference>
<dbReference type="HOGENOM" id="CLU_026209_1_0_9"/>
<proteinExistence type="predicted"/>
<sequence length="308" mass="35280">MKCREFRFEGADGKEISAIRWENEDEYKIKGIVQISHGMAENAKRYERFAKKLTKSGYIVYINDHRGHGESEKCLDDLGYLAESDGFDILVKDMKILTDIIKAENQGVPIYLFGHSMGSFAAQKYLIDYADSVNAIILSGSCGDFGSVLKLATPVISCVELVHGDRHRSKFLDKLIFGGNNRQFKNPRTNFDWLSRDEKEVDKYIADEKCGFICTTGFYRDFINGLKYIEDKRNLLKLTNHVPVLIISGEKDPVGKNGKGVKNLYDRYIKYGLKDVSMKLYKDARHEILNEINRDEVMQDIVEWLGTK</sequence>
<reference evidence="2 3" key="1">
    <citation type="submission" date="2008-09" db="EMBL/GenBank/DDBJ databases">
        <authorList>
            <person name="Fulton L."/>
            <person name="Clifton S."/>
            <person name="Fulton B."/>
            <person name="Xu J."/>
            <person name="Minx P."/>
            <person name="Pepin K.H."/>
            <person name="Johnson M."/>
            <person name="Thiruvilangam P."/>
            <person name="Bhonagiri V."/>
            <person name="Nash W.E."/>
            <person name="Mardis E.R."/>
            <person name="Wilson R.K."/>
        </authorList>
    </citation>
    <scope>NUCLEOTIDE SEQUENCE [LARGE SCALE GENOMIC DNA]</scope>
    <source>
        <strain evidence="2 3">DSM 13275</strain>
    </source>
</reference>
<dbReference type="Pfam" id="PF12146">
    <property type="entry name" value="Hydrolase_4"/>
    <property type="match status" value="1"/>
</dbReference>
<accession>B6FZJ3</accession>
<dbReference type="InterPro" id="IPR029058">
    <property type="entry name" value="AB_hydrolase_fold"/>
</dbReference>
<evidence type="ECO:0000259" key="1">
    <source>
        <dbReference type="Pfam" id="PF12146"/>
    </source>
</evidence>
<gene>
    <name evidence="2" type="ORF">CLOHIR_01297</name>
</gene>
<dbReference type="PANTHER" id="PTHR11614">
    <property type="entry name" value="PHOSPHOLIPASE-RELATED"/>
    <property type="match status" value="1"/>
</dbReference>